<protein>
    <submittedName>
        <fullName evidence="1">Uncharacterized protein</fullName>
    </submittedName>
</protein>
<feature type="non-terminal residue" evidence="1">
    <location>
        <position position="1"/>
    </location>
</feature>
<proteinExistence type="predicted"/>
<dbReference type="Proteomes" id="UP000663823">
    <property type="component" value="Unassembled WGS sequence"/>
</dbReference>
<accession>A0A820FK10</accession>
<sequence length="49" mass="5785">RIIFNIILLLNFHQISDDDAQEDIIYLSNFVHLPTIVQIEFGSSFNTYR</sequence>
<name>A0A820FK10_9BILA</name>
<dbReference type="AlphaFoldDB" id="A0A820FK10"/>
<comment type="caution">
    <text evidence="1">The sequence shown here is derived from an EMBL/GenBank/DDBJ whole genome shotgun (WGS) entry which is preliminary data.</text>
</comment>
<evidence type="ECO:0000313" key="1">
    <source>
        <dbReference type="EMBL" id="CAF4262287.1"/>
    </source>
</evidence>
<reference evidence="1" key="1">
    <citation type="submission" date="2021-02" db="EMBL/GenBank/DDBJ databases">
        <authorList>
            <person name="Nowell W R."/>
        </authorList>
    </citation>
    <scope>NUCLEOTIDE SEQUENCE</scope>
</reference>
<gene>
    <name evidence="1" type="ORF">OTI717_LOCUS40805</name>
</gene>
<evidence type="ECO:0000313" key="2">
    <source>
        <dbReference type="Proteomes" id="UP000663823"/>
    </source>
</evidence>
<dbReference type="EMBL" id="CAJOAX010035446">
    <property type="protein sequence ID" value="CAF4262287.1"/>
    <property type="molecule type" value="Genomic_DNA"/>
</dbReference>
<organism evidence="1 2">
    <name type="scientific">Rotaria sordida</name>
    <dbReference type="NCBI Taxonomy" id="392033"/>
    <lineage>
        <taxon>Eukaryota</taxon>
        <taxon>Metazoa</taxon>
        <taxon>Spiralia</taxon>
        <taxon>Gnathifera</taxon>
        <taxon>Rotifera</taxon>
        <taxon>Eurotatoria</taxon>
        <taxon>Bdelloidea</taxon>
        <taxon>Philodinida</taxon>
        <taxon>Philodinidae</taxon>
        <taxon>Rotaria</taxon>
    </lineage>
</organism>